<reference evidence="2" key="1">
    <citation type="journal article" date="2015" name="Proc. Natl. Acad. Sci. U.S.A.">
        <title>Networks of energetic and metabolic interactions define dynamics in microbial communities.</title>
        <authorList>
            <person name="Embree M."/>
            <person name="Liu J.K."/>
            <person name="Al-Bassam M.M."/>
            <person name="Zengler K."/>
        </authorList>
    </citation>
    <scope>NUCLEOTIDE SEQUENCE</scope>
</reference>
<dbReference type="GO" id="GO:0005886">
    <property type="term" value="C:plasma membrane"/>
    <property type="evidence" value="ECO:0007669"/>
    <property type="project" value="InterPro"/>
</dbReference>
<accession>A0A0W8FPB9</accession>
<feature type="transmembrane region" description="Helical" evidence="1">
    <location>
        <begin position="114"/>
        <end position="134"/>
    </location>
</feature>
<dbReference type="Pfam" id="PF01790">
    <property type="entry name" value="LGT"/>
    <property type="match status" value="1"/>
</dbReference>
<evidence type="ECO:0000313" key="2">
    <source>
        <dbReference type="EMBL" id="KUG22732.1"/>
    </source>
</evidence>
<dbReference type="AlphaFoldDB" id="A0A0W8FPB9"/>
<protein>
    <recommendedName>
        <fullName evidence="3">Prolipoprotein diacylglyceryl transferase</fullName>
    </recommendedName>
</protein>
<comment type="caution">
    <text evidence="2">The sequence shown here is derived from an EMBL/GenBank/DDBJ whole genome shotgun (WGS) entry which is preliminary data.</text>
</comment>
<feature type="transmembrane region" description="Helical" evidence="1">
    <location>
        <begin position="140"/>
        <end position="160"/>
    </location>
</feature>
<dbReference type="EMBL" id="LNQE01000941">
    <property type="protein sequence ID" value="KUG22732.1"/>
    <property type="molecule type" value="Genomic_DNA"/>
</dbReference>
<feature type="transmembrane region" description="Helical" evidence="1">
    <location>
        <begin position="80"/>
        <end position="102"/>
    </location>
</feature>
<feature type="transmembrane region" description="Helical" evidence="1">
    <location>
        <begin position="275"/>
        <end position="295"/>
    </location>
</feature>
<feature type="transmembrane region" description="Helical" evidence="1">
    <location>
        <begin position="6"/>
        <end position="22"/>
    </location>
</feature>
<keyword evidence="1" id="KW-1133">Transmembrane helix</keyword>
<evidence type="ECO:0000256" key="1">
    <source>
        <dbReference type="SAM" id="Phobius"/>
    </source>
</evidence>
<gene>
    <name evidence="2" type="ORF">ASZ90_007424</name>
</gene>
<proteinExistence type="predicted"/>
<keyword evidence="1" id="KW-0472">Membrane</keyword>
<organism evidence="2">
    <name type="scientific">hydrocarbon metagenome</name>
    <dbReference type="NCBI Taxonomy" id="938273"/>
    <lineage>
        <taxon>unclassified sequences</taxon>
        <taxon>metagenomes</taxon>
        <taxon>ecological metagenomes</taxon>
    </lineage>
</organism>
<dbReference type="InterPro" id="IPR001640">
    <property type="entry name" value="Lgt"/>
</dbReference>
<dbReference type="GO" id="GO:0008961">
    <property type="term" value="F:phosphatidylglycerol-prolipoprotein diacylglyceryl transferase activity"/>
    <property type="evidence" value="ECO:0007669"/>
    <property type="project" value="InterPro"/>
</dbReference>
<dbReference type="GO" id="GO:0042158">
    <property type="term" value="P:lipoprotein biosynthetic process"/>
    <property type="evidence" value="ECO:0007669"/>
    <property type="project" value="InterPro"/>
</dbReference>
<evidence type="ECO:0008006" key="3">
    <source>
        <dbReference type="Google" id="ProtNLM"/>
    </source>
</evidence>
<feature type="transmembrane region" description="Helical" evidence="1">
    <location>
        <begin position="51"/>
        <end position="74"/>
    </location>
</feature>
<sequence>MFDEAFILIIFLVLLFTFRWAFKTLPGEKWQIISCFPYQKLPDDNWKGWNLTWYGFFNAVAMLFAVLMLIILLGATSTSLIAGLLILTLFLLVCMPAARILAWKIENKQNTATVGGASFIGILIAPLIVLLAKFTTGHWFGFNISVIILLSAMSITYTLGEGIGRLACISFGCCYGKPLKELSPFVQKIFFRYNFTFTGKTKKIAYAHALDGQQVIPVQALTASIYSITGLIGCYLFLKGFASIAFVLTLSITQLWRFLSEFLRADYRGEGKVSIYQKMALISCLYGLAVTFIFYEPQLNKPDLISGLAVLWNPALLLFLMALWVIVFFYTGKSKVTAALINIRLNKTEI</sequence>
<name>A0A0W8FPB9_9ZZZZ</name>
<feature type="transmembrane region" description="Helical" evidence="1">
    <location>
        <begin position="307"/>
        <end position="330"/>
    </location>
</feature>
<keyword evidence="1" id="KW-0812">Transmembrane</keyword>